<evidence type="ECO:0000313" key="3">
    <source>
        <dbReference type="EMBL" id="KAJ3841557.1"/>
    </source>
</evidence>
<keyword evidence="2" id="KW-0812">Transmembrane</keyword>
<reference evidence="3" key="1">
    <citation type="submission" date="2022-08" db="EMBL/GenBank/DDBJ databases">
        <authorList>
            <consortium name="DOE Joint Genome Institute"/>
            <person name="Min B."/>
            <person name="Riley R."/>
            <person name="Sierra-Patev S."/>
            <person name="Naranjo-Ortiz M."/>
            <person name="Looney B."/>
            <person name="Konkel Z."/>
            <person name="Slot J.C."/>
            <person name="Sakamoto Y."/>
            <person name="Steenwyk J.L."/>
            <person name="Rokas A."/>
            <person name="Carro J."/>
            <person name="Camarero S."/>
            <person name="Ferreira P."/>
            <person name="Molpeceres G."/>
            <person name="Ruiz-Duenas F.J."/>
            <person name="Serrano A."/>
            <person name="Henrissat B."/>
            <person name="Drula E."/>
            <person name="Hughes K.W."/>
            <person name="Mata J.L."/>
            <person name="Ishikawa N.K."/>
            <person name="Vargas-Isla R."/>
            <person name="Ushijima S."/>
            <person name="Smith C.A."/>
            <person name="Ahrendt S."/>
            <person name="Andreopoulos W."/>
            <person name="He G."/>
            <person name="Labutti K."/>
            <person name="Lipzen A."/>
            <person name="Ng V."/>
            <person name="Sandor L."/>
            <person name="Barry K."/>
            <person name="Martinez A.T."/>
            <person name="Xiao Y."/>
            <person name="Gibbons J.G."/>
            <person name="Terashima K."/>
            <person name="Hibbett D.S."/>
            <person name="Grigoriev I.V."/>
        </authorList>
    </citation>
    <scope>NUCLEOTIDE SEQUENCE</scope>
    <source>
        <strain evidence="3">TFB9207</strain>
    </source>
</reference>
<evidence type="ECO:0000313" key="4">
    <source>
        <dbReference type="Proteomes" id="UP001163846"/>
    </source>
</evidence>
<feature type="region of interest" description="Disordered" evidence="1">
    <location>
        <begin position="126"/>
        <end position="155"/>
    </location>
</feature>
<feature type="region of interest" description="Disordered" evidence="1">
    <location>
        <begin position="176"/>
        <end position="196"/>
    </location>
</feature>
<keyword evidence="2" id="KW-1133">Transmembrane helix</keyword>
<dbReference type="AlphaFoldDB" id="A0AA38UH30"/>
<dbReference type="EMBL" id="MU806035">
    <property type="protein sequence ID" value="KAJ3841557.1"/>
    <property type="molecule type" value="Genomic_DNA"/>
</dbReference>
<feature type="compositionally biased region" description="Low complexity" evidence="1">
    <location>
        <begin position="176"/>
        <end position="187"/>
    </location>
</feature>
<dbReference type="Proteomes" id="UP001163846">
    <property type="component" value="Unassembled WGS sequence"/>
</dbReference>
<name>A0AA38UH30_9AGAR</name>
<sequence length="212" mass="24140">MSRTSDVFNRPRDSWLFEDSWRAAYKKAQARLGCYIRSPCVWYKFIEAAQGFPLICSFTTTMSSSDNSTQVTSNNNDSDDQLGVSWEIGVIIGIIFIVIAVIAAAIFQRRNKRRLTRRLAEDLEKTQRRPDSIHVRPTKNRHSLSSSGTLKDPNEYTLGKDAADFDFTAQTVIRKPSPSLSISSGSKKTSRMKNNVEYVLQKPPSYYWDPRS</sequence>
<comment type="caution">
    <text evidence="3">The sequence shown here is derived from an EMBL/GenBank/DDBJ whole genome shotgun (WGS) entry which is preliminary data.</text>
</comment>
<keyword evidence="2" id="KW-0472">Membrane</keyword>
<keyword evidence="4" id="KW-1185">Reference proteome</keyword>
<accession>A0AA38UH30</accession>
<gene>
    <name evidence="3" type="ORF">F5878DRAFT_609937</name>
</gene>
<evidence type="ECO:0000256" key="2">
    <source>
        <dbReference type="SAM" id="Phobius"/>
    </source>
</evidence>
<feature type="transmembrane region" description="Helical" evidence="2">
    <location>
        <begin position="88"/>
        <end position="107"/>
    </location>
</feature>
<evidence type="ECO:0000256" key="1">
    <source>
        <dbReference type="SAM" id="MobiDB-lite"/>
    </source>
</evidence>
<organism evidence="3 4">
    <name type="scientific">Lentinula raphanica</name>
    <dbReference type="NCBI Taxonomy" id="153919"/>
    <lineage>
        <taxon>Eukaryota</taxon>
        <taxon>Fungi</taxon>
        <taxon>Dikarya</taxon>
        <taxon>Basidiomycota</taxon>
        <taxon>Agaricomycotina</taxon>
        <taxon>Agaricomycetes</taxon>
        <taxon>Agaricomycetidae</taxon>
        <taxon>Agaricales</taxon>
        <taxon>Marasmiineae</taxon>
        <taxon>Omphalotaceae</taxon>
        <taxon>Lentinula</taxon>
    </lineage>
</organism>
<protein>
    <submittedName>
        <fullName evidence="3">Uncharacterized protein</fullName>
    </submittedName>
</protein>
<proteinExistence type="predicted"/>